<protein>
    <submittedName>
        <fullName evidence="1">Uncharacterized protein</fullName>
    </submittedName>
</protein>
<dbReference type="Proteomes" id="UP000292082">
    <property type="component" value="Unassembled WGS sequence"/>
</dbReference>
<gene>
    <name evidence="1" type="ORF">BD310DRAFT_833149</name>
</gene>
<dbReference type="EMBL" id="ML145272">
    <property type="protein sequence ID" value="TBU52003.1"/>
    <property type="molecule type" value="Genomic_DNA"/>
</dbReference>
<dbReference type="AlphaFoldDB" id="A0A4Q9NAX6"/>
<evidence type="ECO:0000313" key="1">
    <source>
        <dbReference type="EMBL" id="TBU52003.1"/>
    </source>
</evidence>
<keyword evidence="2" id="KW-1185">Reference proteome</keyword>
<sequence length="170" mass="18795">MADMTTKDSDPGTLVEHDLILLRILSLFFQSVLFGAFAMAYVTTWLSLKSTKQSQLLEKRETVLRQAITVMLLTAFFHLCLTFNVALSPTNGYEGRVDTQYLSFEDENSLFFSANGFQYYLYVTQTTIANCLLTYILYLKSNGNPKAFAPALSASVLATAFGYSASAGGL</sequence>
<evidence type="ECO:0000313" key="2">
    <source>
        <dbReference type="Proteomes" id="UP000292082"/>
    </source>
</evidence>
<name>A0A4Q9NAX6_9APHY</name>
<proteinExistence type="predicted"/>
<reference evidence="1 2" key="1">
    <citation type="submission" date="2019-01" db="EMBL/GenBank/DDBJ databases">
        <title>Draft genome sequences of three monokaryotic isolates of the white-rot basidiomycete fungus Dichomitus squalens.</title>
        <authorList>
            <consortium name="DOE Joint Genome Institute"/>
            <person name="Lopez S.C."/>
            <person name="Andreopoulos B."/>
            <person name="Pangilinan J."/>
            <person name="Lipzen A."/>
            <person name="Riley R."/>
            <person name="Ahrendt S."/>
            <person name="Ng V."/>
            <person name="Barry K."/>
            <person name="Daum C."/>
            <person name="Grigoriev I.V."/>
            <person name="Hilden K.S."/>
            <person name="Makela M.R."/>
            <person name="de Vries R.P."/>
        </authorList>
    </citation>
    <scope>NUCLEOTIDE SEQUENCE [LARGE SCALE GENOMIC DNA]</scope>
    <source>
        <strain evidence="1 2">CBS 464.89</strain>
    </source>
</reference>
<accession>A0A4Q9NAX6</accession>
<organism evidence="1 2">
    <name type="scientific">Dichomitus squalens</name>
    <dbReference type="NCBI Taxonomy" id="114155"/>
    <lineage>
        <taxon>Eukaryota</taxon>
        <taxon>Fungi</taxon>
        <taxon>Dikarya</taxon>
        <taxon>Basidiomycota</taxon>
        <taxon>Agaricomycotina</taxon>
        <taxon>Agaricomycetes</taxon>
        <taxon>Polyporales</taxon>
        <taxon>Polyporaceae</taxon>
        <taxon>Dichomitus</taxon>
    </lineage>
</organism>